<proteinExistence type="predicted"/>
<reference evidence="3" key="1">
    <citation type="submission" date="2014-12" db="EMBL/GenBank/DDBJ databases">
        <title>Genome Sequence of Valsa Canker Pathogens Uncovers a Specific Adaption of Colonization on Woody Bark.</title>
        <authorList>
            <person name="Yin Z."/>
            <person name="Liu H."/>
            <person name="Gao X."/>
            <person name="Li Z."/>
            <person name="Song N."/>
            <person name="Ke X."/>
            <person name="Dai Q."/>
            <person name="Wu Y."/>
            <person name="Sun Y."/>
            <person name="Xu J.-R."/>
            <person name="Kang Z.K."/>
            <person name="Wang L."/>
            <person name="Huang L."/>
        </authorList>
    </citation>
    <scope>NUCLEOTIDE SEQUENCE [LARGE SCALE GENOMIC DNA]</scope>
    <source>
        <strain evidence="3">SXYL134</strain>
    </source>
</reference>
<evidence type="ECO:0000313" key="3">
    <source>
        <dbReference type="Proteomes" id="UP000078576"/>
    </source>
</evidence>
<dbReference type="OrthoDB" id="5238925at2759"/>
<dbReference type="EMBL" id="KN714765">
    <property type="protein sequence ID" value="KUI61045.1"/>
    <property type="molecule type" value="Genomic_DNA"/>
</dbReference>
<evidence type="ECO:0000313" key="2">
    <source>
        <dbReference type="EMBL" id="KUI61045.1"/>
    </source>
</evidence>
<sequence length="370" mass="39921">MSGNQHDNDNERTEKCGRLEQLLLEVLALAGEIAEDKEQERAKSVDNLSGECIILQKASVSNSARANQHIRRHSFPIPKNFGDVEREGEERQIPPTESSVQEPFSPGTLALSLDAMVEGDSSDSGSCILDSGSSTPFANRLPETNKKSSLSSIEEVKEPGAITRPPSPPQITPTERSPELRRRAPPPPPPSKTTSTQTPASPHSPDCPRVRDRSSSTQSCPLPGSHAQLCRGMNNSRHSMDSPLSPLKGAINRYETTGGTNQTLPCRWQARIIPIPCSPSSGSPPSTTPTFVKLEAIFPYKSFADGNAASPPGWSSEGSYTIIGQPLLDNAPGDPHFQDCGQDFQDVPEKSLQDYIDEWDDFAAGTPEGG</sequence>
<accession>A0A194VAP3</accession>
<keyword evidence="3" id="KW-1185">Reference proteome</keyword>
<feature type="compositionally biased region" description="Low complexity" evidence="1">
    <location>
        <begin position="192"/>
        <end position="201"/>
    </location>
</feature>
<protein>
    <submittedName>
        <fullName evidence="2">Uncharacterized protein</fullName>
    </submittedName>
</protein>
<feature type="compositionally biased region" description="Basic and acidic residues" evidence="1">
    <location>
        <begin position="82"/>
        <end position="92"/>
    </location>
</feature>
<evidence type="ECO:0000256" key="1">
    <source>
        <dbReference type="SAM" id="MobiDB-lite"/>
    </source>
</evidence>
<dbReference type="Proteomes" id="UP000078576">
    <property type="component" value="Unassembled WGS sequence"/>
</dbReference>
<dbReference type="AlphaFoldDB" id="A0A194VAP3"/>
<name>A0A194VAP3_CYTMA</name>
<gene>
    <name evidence="2" type="ORF">VP1G_08239</name>
</gene>
<organism evidence="2 3">
    <name type="scientific">Cytospora mali</name>
    <name type="common">Apple Valsa canker fungus</name>
    <name type="synonym">Valsa mali</name>
    <dbReference type="NCBI Taxonomy" id="578113"/>
    <lineage>
        <taxon>Eukaryota</taxon>
        <taxon>Fungi</taxon>
        <taxon>Dikarya</taxon>
        <taxon>Ascomycota</taxon>
        <taxon>Pezizomycotina</taxon>
        <taxon>Sordariomycetes</taxon>
        <taxon>Sordariomycetidae</taxon>
        <taxon>Diaporthales</taxon>
        <taxon>Cytosporaceae</taxon>
        <taxon>Cytospora</taxon>
    </lineage>
</organism>
<feature type="region of interest" description="Disordered" evidence="1">
    <location>
        <begin position="63"/>
        <end position="242"/>
    </location>
</feature>